<organism evidence="7 8">
    <name type="scientific">Tessaracoccus lapidicaptus</name>
    <dbReference type="NCBI Taxonomy" id="1427523"/>
    <lineage>
        <taxon>Bacteria</taxon>
        <taxon>Bacillati</taxon>
        <taxon>Actinomycetota</taxon>
        <taxon>Actinomycetes</taxon>
        <taxon>Propionibacteriales</taxon>
        <taxon>Propionibacteriaceae</taxon>
        <taxon>Tessaracoccus</taxon>
    </lineage>
</organism>
<evidence type="ECO:0000256" key="4">
    <source>
        <dbReference type="ARBA" id="ARBA00022777"/>
    </source>
</evidence>
<feature type="domain" description="Pyridoxamine kinase/Phosphomethylpyrimidine kinase" evidence="6">
    <location>
        <begin position="107"/>
        <end position="259"/>
    </location>
</feature>
<reference evidence="8" key="1">
    <citation type="submission" date="2016-07" db="EMBL/GenBank/DDBJ databases">
        <authorList>
            <person name="Florea S."/>
            <person name="Webb J.S."/>
            <person name="Jaromczyk J."/>
            <person name="Schardl C.L."/>
        </authorList>
    </citation>
    <scope>NUCLEOTIDE SEQUENCE [LARGE SCALE GENOMIC DNA]</scope>
    <source>
        <strain evidence="8">IPBSL-7</strain>
    </source>
</reference>
<dbReference type="RefSeq" id="WP_068751427.1">
    <property type="nucleotide sequence ID" value="NZ_LR214441.1"/>
</dbReference>
<keyword evidence="2" id="KW-0808">Transferase</keyword>
<keyword evidence="3" id="KW-0547">Nucleotide-binding</keyword>
<keyword evidence="5" id="KW-0067">ATP-binding</keyword>
<evidence type="ECO:0000259" key="6">
    <source>
        <dbReference type="Pfam" id="PF08543"/>
    </source>
</evidence>
<keyword evidence="4 7" id="KW-0418">Kinase</keyword>
<protein>
    <recommendedName>
        <fullName evidence="1">pyridoxal kinase</fullName>
        <ecNumber evidence="1">2.7.1.35</ecNumber>
    </recommendedName>
</protein>
<dbReference type="InterPro" id="IPR013749">
    <property type="entry name" value="PM/HMP-P_kinase-1"/>
</dbReference>
<comment type="caution">
    <text evidence="7">The sequence shown here is derived from an EMBL/GenBank/DDBJ whole genome shotgun (WGS) entry which is preliminary data.</text>
</comment>
<dbReference type="PANTHER" id="PTHR10534">
    <property type="entry name" value="PYRIDOXAL KINASE"/>
    <property type="match status" value="1"/>
</dbReference>
<evidence type="ECO:0000256" key="1">
    <source>
        <dbReference type="ARBA" id="ARBA00012104"/>
    </source>
</evidence>
<dbReference type="PANTHER" id="PTHR10534:SF2">
    <property type="entry name" value="PYRIDOXAL KINASE"/>
    <property type="match status" value="1"/>
</dbReference>
<gene>
    <name evidence="7" type="ORF">BCR15_03430</name>
</gene>
<dbReference type="NCBIfam" id="TIGR00687">
    <property type="entry name" value="pyridox_kin"/>
    <property type="match status" value="1"/>
</dbReference>
<dbReference type="SUPFAM" id="SSF53613">
    <property type="entry name" value="Ribokinase-like"/>
    <property type="match status" value="1"/>
</dbReference>
<evidence type="ECO:0000256" key="2">
    <source>
        <dbReference type="ARBA" id="ARBA00022679"/>
    </source>
</evidence>
<sequence>MATVVSIQSAVAYGHAGNSSAVFPLQRSGVDVWPVYTVNFSNHTGYGAWRGPLIPADDVSEVVRGIDERGVLGQVDALLCGYQGTPEVGRVILDTAALIRQRNPDAVFCADPVMGDVDRGFYARPGIPEFWRDHVVERADIMTPNLFELEFLTGRSTATTADVLAAAEALRARGPRVVVVTSVVGADASDDVMRMIGVGPDGAWQVETPVLDRKFTGSGDLTTAMFLAHWLRTRDVGEALGATASIVYSVLEATTAAGHPELRLVADQDDIVSPRFRFTAERLES</sequence>
<dbReference type="Pfam" id="PF08543">
    <property type="entry name" value="Phos_pyr_kin"/>
    <property type="match status" value="1"/>
</dbReference>
<dbReference type="CDD" id="cd01173">
    <property type="entry name" value="pyridoxal_pyridoxamine_kinase"/>
    <property type="match status" value="1"/>
</dbReference>
<dbReference type="GO" id="GO:0008478">
    <property type="term" value="F:pyridoxal kinase activity"/>
    <property type="evidence" value="ECO:0007669"/>
    <property type="project" value="UniProtKB-EC"/>
</dbReference>
<name>A0A1C0ANM3_9ACTN</name>
<evidence type="ECO:0000313" key="7">
    <source>
        <dbReference type="EMBL" id="OCL34745.1"/>
    </source>
</evidence>
<dbReference type="AlphaFoldDB" id="A0A1C0ANM3"/>
<dbReference type="NCBIfam" id="NF004398">
    <property type="entry name" value="PRK05756.1"/>
    <property type="match status" value="1"/>
</dbReference>
<dbReference type="InterPro" id="IPR004625">
    <property type="entry name" value="PyrdxlKinase"/>
</dbReference>
<dbReference type="InterPro" id="IPR029056">
    <property type="entry name" value="Ribokinase-like"/>
</dbReference>
<evidence type="ECO:0000313" key="8">
    <source>
        <dbReference type="Proteomes" id="UP000093501"/>
    </source>
</evidence>
<proteinExistence type="predicted"/>
<dbReference type="EC" id="2.7.1.35" evidence="1"/>
<dbReference type="Gene3D" id="3.40.1190.20">
    <property type="match status" value="1"/>
</dbReference>
<dbReference type="EMBL" id="MBQD01000020">
    <property type="protein sequence ID" value="OCL34745.1"/>
    <property type="molecule type" value="Genomic_DNA"/>
</dbReference>
<keyword evidence="8" id="KW-1185">Reference proteome</keyword>
<evidence type="ECO:0000256" key="3">
    <source>
        <dbReference type="ARBA" id="ARBA00022741"/>
    </source>
</evidence>
<dbReference type="GO" id="GO:0005829">
    <property type="term" value="C:cytosol"/>
    <property type="evidence" value="ECO:0007669"/>
    <property type="project" value="TreeGrafter"/>
</dbReference>
<accession>A0A1C0ANM3</accession>
<dbReference type="GO" id="GO:0005524">
    <property type="term" value="F:ATP binding"/>
    <property type="evidence" value="ECO:0007669"/>
    <property type="project" value="UniProtKB-KW"/>
</dbReference>
<dbReference type="GO" id="GO:0009443">
    <property type="term" value="P:pyridoxal 5'-phosphate salvage"/>
    <property type="evidence" value="ECO:0007669"/>
    <property type="project" value="InterPro"/>
</dbReference>
<evidence type="ECO:0000256" key="5">
    <source>
        <dbReference type="ARBA" id="ARBA00022840"/>
    </source>
</evidence>
<dbReference type="Proteomes" id="UP000093501">
    <property type="component" value="Unassembled WGS sequence"/>
</dbReference>